<sequence>MPGEESGAMGNVVLLTPTNQVQELQTILLDRKTDHSDFVFYADRLMRLVVEEALNQLPVTQVTVTTPTYCKYKGLEFARGNCGVSLCRSGEAMEIALRQCARSIRIAKILIGEEQKVLYARFTSDMSTRRVLLLYPILSTGQTVLKAISALKDNNVSEENIYLVTLFAHPSSVVRISHRYPLVTIVASKTSKAVPLNFAMKYFGTEKVMGGYSATFFFLFLLF</sequence>
<reference evidence="2" key="1">
    <citation type="submission" date="2023-10" db="EMBL/GenBank/DDBJ databases">
        <title>Genome assembly of Pristionchus species.</title>
        <authorList>
            <person name="Yoshida K."/>
            <person name="Sommer R.J."/>
        </authorList>
    </citation>
    <scope>NUCLEOTIDE SEQUENCE</scope>
    <source>
        <strain evidence="2">RS5133</strain>
    </source>
</reference>
<dbReference type="InterPro" id="IPR029057">
    <property type="entry name" value="PRTase-like"/>
</dbReference>
<dbReference type="FunFam" id="3.40.50.2020:FF:000090">
    <property type="entry name" value="Protein CBG07940"/>
    <property type="match status" value="1"/>
</dbReference>
<dbReference type="SUPFAM" id="SSF53271">
    <property type="entry name" value="PRTase-like"/>
    <property type="match status" value="1"/>
</dbReference>
<dbReference type="Proteomes" id="UP001432322">
    <property type="component" value="Unassembled WGS sequence"/>
</dbReference>
<name>A0AAV5WD72_9BILA</name>
<feature type="non-terminal residue" evidence="2">
    <location>
        <position position="223"/>
    </location>
</feature>
<dbReference type="CDD" id="cd06223">
    <property type="entry name" value="PRTases_typeI"/>
    <property type="match status" value="1"/>
</dbReference>
<dbReference type="Gene3D" id="3.40.50.2020">
    <property type="match status" value="1"/>
</dbReference>
<dbReference type="AlphaFoldDB" id="A0AAV5WD72"/>
<gene>
    <name evidence="2" type="ORF">PFISCL1PPCAC_19882</name>
</gene>
<proteinExistence type="predicted"/>
<accession>A0AAV5WD72</accession>
<feature type="domain" description="Phosphoribosyltransferase" evidence="1">
    <location>
        <begin position="16"/>
        <end position="189"/>
    </location>
</feature>
<dbReference type="Pfam" id="PF14681">
    <property type="entry name" value="UPRTase"/>
    <property type="match status" value="1"/>
</dbReference>
<keyword evidence="3" id="KW-1185">Reference proteome</keyword>
<evidence type="ECO:0000313" key="3">
    <source>
        <dbReference type="Proteomes" id="UP001432322"/>
    </source>
</evidence>
<protein>
    <recommendedName>
        <fullName evidence="1">Phosphoribosyltransferase domain-containing protein</fullName>
    </recommendedName>
</protein>
<dbReference type="EMBL" id="BTSY01000005">
    <property type="protein sequence ID" value="GMT28585.1"/>
    <property type="molecule type" value="Genomic_DNA"/>
</dbReference>
<evidence type="ECO:0000313" key="2">
    <source>
        <dbReference type="EMBL" id="GMT28585.1"/>
    </source>
</evidence>
<evidence type="ECO:0000259" key="1">
    <source>
        <dbReference type="Pfam" id="PF14681"/>
    </source>
</evidence>
<comment type="caution">
    <text evidence="2">The sequence shown here is derived from an EMBL/GenBank/DDBJ whole genome shotgun (WGS) entry which is preliminary data.</text>
</comment>
<dbReference type="InterPro" id="IPR000836">
    <property type="entry name" value="PRTase_dom"/>
</dbReference>
<organism evidence="2 3">
    <name type="scientific">Pristionchus fissidentatus</name>
    <dbReference type="NCBI Taxonomy" id="1538716"/>
    <lineage>
        <taxon>Eukaryota</taxon>
        <taxon>Metazoa</taxon>
        <taxon>Ecdysozoa</taxon>
        <taxon>Nematoda</taxon>
        <taxon>Chromadorea</taxon>
        <taxon>Rhabditida</taxon>
        <taxon>Rhabditina</taxon>
        <taxon>Diplogasteromorpha</taxon>
        <taxon>Diplogasteroidea</taxon>
        <taxon>Neodiplogasteridae</taxon>
        <taxon>Pristionchus</taxon>
    </lineage>
</organism>